<dbReference type="InterPro" id="IPR029039">
    <property type="entry name" value="Flavoprotein-like_sf"/>
</dbReference>
<evidence type="ECO:0000259" key="1">
    <source>
        <dbReference type="Pfam" id="PF03358"/>
    </source>
</evidence>
<gene>
    <name evidence="2" type="ORF">GCM10009118_18330</name>
</gene>
<protein>
    <submittedName>
        <fullName evidence="2">NADPH-dependent FMN reductase</fullName>
    </submittedName>
</protein>
<dbReference type="Pfam" id="PF03358">
    <property type="entry name" value="FMN_red"/>
    <property type="match status" value="1"/>
</dbReference>
<dbReference type="SUPFAM" id="SSF52218">
    <property type="entry name" value="Flavoproteins"/>
    <property type="match status" value="1"/>
</dbReference>
<keyword evidence="3" id="KW-1185">Reference proteome</keyword>
<organism evidence="2 3">
    <name type="scientific">Wandonia haliotis</name>
    <dbReference type="NCBI Taxonomy" id="574963"/>
    <lineage>
        <taxon>Bacteria</taxon>
        <taxon>Pseudomonadati</taxon>
        <taxon>Bacteroidota</taxon>
        <taxon>Flavobacteriia</taxon>
        <taxon>Flavobacteriales</taxon>
        <taxon>Crocinitomicaceae</taxon>
        <taxon>Wandonia</taxon>
    </lineage>
</organism>
<accession>A0ABP3Y5I5</accession>
<comment type="caution">
    <text evidence="2">The sequence shown here is derived from an EMBL/GenBank/DDBJ whole genome shotgun (WGS) entry which is preliminary data.</text>
</comment>
<dbReference type="RefSeq" id="WP_343786894.1">
    <property type="nucleotide sequence ID" value="NZ_BAAAFH010000011.1"/>
</dbReference>
<name>A0ABP3Y5I5_9FLAO</name>
<reference evidence="3" key="1">
    <citation type="journal article" date="2019" name="Int. J. Syst. Evol. Microbiol.">
        <title>The Global Catalogue of Microorganisms (GCM) 10K type strain sequencing project: providing services to taxonomists for standard genome sequencing and annotation.</title>
        <authorList>
            <consortium name="The Broad Institute Genomics Platform"/>
            <consortium name="The Broad Institute Genome Sequencing Center for Infectious Disease"/>
            <person name="Wu L."/>
            <person name="Ma J."/>
        </authorList>
    </citation>
    <scope>NUCLEOTIDE SEQUENCE [LARGE SCALE GENOMIC DNA]</scope>
    <source>
        <strain evidence="3">JCM 16083</strain>
    </source>
</reference>
<dbReference type="Gene3D" id="3.40.50.360">
    <property type="match status" value="1"/>
</dbReference>
<proteinExistence type="predicted"/>
<feature type="domain" description="NADPH-dependent FMN reductase-like" evidence="1">
    <location>
        <begin position="1"/>
        <end position="143"/>
    </location>
</feature>
<evidence type="ECO:0000313" key="2">
    <source>
        <dbReference type="EMBL" id="GAA0875424.1"/>
    </source>
</evidence>
<dbReference type="EMBL" id="BAAAFH010000011">
    <property type="protein sequence ID" value="GAA0875424.1"/>
    <property type="molecule type" value="Genomic_DNA"/>
</dbReference>
<dbReference type="InterPro" id="IPR050712">
    <property type="entry name" value="NAD(P)H-dep_reductase"/>
</dbReference>
<sequence length="184" mass="20517">MKIVVVSGTYREGRKSHGVAVCLNRELLSLGYTTELVDLKAYNLPVLEYIYAKHPAPTEAMHKLHSIFDSADAFILVTPEYNGAPAASLKNSLDYFRKEYYRKVMGICTVSSGALGGMRAATSLQQMVLWYGGVPVSQMLTVPKVQNHFDEEGNLSDSEFKPNIDKFLESFLWLSDAVTVKRNS</sequence>
<dbReference type="InterPro" id="IPR005025">
    <property type="entry name" value="FMN_Rdtase-like_dom"/>
</dbReference>
<evidence type="ECO:0000313" key="3">
    <source>
        <dbReference type="Proteomes" id="UP001501126"/>
    </source>
</evidence>
<dbReference type="PANTHER" id="PTHR30543:SF21">
    <property type="entry name" value="NAD(P)H-DEPENDENT FMN REDUCTASE LOT6"/>
    <property type="match status" value="1"/>
</dbReference>
<dbReference type="PANTHER" id="PTHR30543">
    <property type="entry name" value="CHROMATE REDUCTASE"/>
    <property type="match status" value="1"/>
</dbReference>
<dbReference type="Proteomes" id="UP001501126">
    <property type="component" value="Unassembled WGS sequence"/>
</dbReference>